<dbReference type="STRING" id="706587.Desti_4863"/>
<dbReference type="HAMAP" id="MF_02089">
    <property type="entry name" value="QueH"/>
    <property type="match status" value="1"/>
</dbReference>
<evidence type="ECO:0000256" key="3">
    <source>
        <dbReference type="ARBA" id="ARBA00008207"/>
    </source>
</evidence>
<dbReference type="UniPathway" id="UPA00392"/>
<dbReference type="PANTHER" id="PTHR36701">
    <property type="entry name" value="EPOXYQUEUOSINE REDUCTASE QUEH"/>
    <property type="match status" value="1"/>
</dbReference>
<evidence type="ECO:0000256" key="15">
    <source>
        <dbReference type="ARBA" id="ARBA00031446"/>
    </source>
</evidence>
<comment type="similarity">
    <text evidence="3 17">Belongs to the QueH family.</text>
</comment>
<dbReference type="EC" id="1.17.99.6" evidence="4 17"/>
<dbReference type="GO" id="GO:0046872">
    <property type="term" value="F:metal ion binding"/>
    <property type="evidence" value="ECO:0007669"/>
    <property type="project" value="UniProtKB-KW"/>
</dbReference>
<keyword evidence="9 17" id="KW-0671">Queuosine biosynthesis</keyword>
<evidence type="ECO:0000256" key="9">
    <source>
        <dbReference type="ARBA" id="ARBA00022785"/>
    </source>
</evidence>
<organism evidence="18 19">
    <name type="scientific">Desulfomonile tiedjei (strain ATCC 49306 / DSM 6799 / DCB-1)</name>
    <dbReference type="NCBI Taxonomy" id="706587"/>
    <lineage>
        <taxon>Bacteria</taxon>
        <taxon>Pseudomonadati</taxon>
        <taxon>Thermodesulfobacteriota</taxon>
        <taxon>Desulfomonilia</taxon>
        <taxon>Desulfomonilales</taxon>
        <taxon>Desulfomonilaceae</taxon>
        <taxon>Desulfomonile</taxon>
    </lineage>
</organism>
<dbReference type="OrthoDB" id="9801033at2"/>
<dbReference type="KEGG" id="dti:Desti_4863"/>
<gene>
    <name evidence="17" type="primary">queH</name>
    <name evidence="18" type="ordered locus">Desti_4863</name>
</gene>
<keyword evidence="7 17" id="KW-0819">tRNA processing</keyword>
<evidence type="ECO:0000256" key="10">
    <source>
        <dbReference type="ARBA" id="ARBA00023002"/>
    </source>
</evidence>
<keyword evidence="14 17" id="KW-0676">Redox-active center</keyword>
<keyword evidence="10 17" id="KW-0560">Oxidoreductase</keyword>
<feature type="binding site" evidence="17">
    <location>
        <position position="8"/>
    </location>
    <ligand>
        <name>[4Fe-4S] cluster</name>
        <dbReference type="ChEBI" id="CHEBI:49883"/>
    </ligand>
</feature>
<dbReference type="InterPro" id="IPR003828">
    <property type="entry name" value="QueH"/>
</dbReference>
<evidence type="ECO:0000256" key="16">
    <source>
        <dbReference type="ARBA" id="ARBA00047415"/>
    </source>
</evidence>
<dbReference type="AlphaFoldDB" id="I4CD36"/>
<evidence type="ECO:0000256" key="2">
    <source>
        <dbReference type="ARBA" id="ARBA00004691"/>
    </source>
</evidence>
<sequence>MKILLHACCAPCLVHPLEDLRSQGHDVTAIFFNPNIHPYTEYLRRLDAFTVFTQENQVKTVTADFDAGMEEWFREVSFREAQRCRVCFHLRMDAIAAFAEAKGFDAFSTTLLYSRFQKHDLLKQICEAVSEKHGIPFHYADWRTGWNDGVKKYRKLGLYRQKYCGCVFSEKERALKIL</sequence>
<accession>I4CD36</accession>
<dbReference type="eggNOG" id="COG1636">
    <property type="taxonomic scope" value="Bacteria"/>
</dbReference>
<dbReference type="Pfam" id="PF02677">
    <property type="entry name" value="QueH"/>
    <property type="match status" value="1"/>
</dbReference>
<evidence type="ECO:0000256" key="14">
    <source>
        <dbReference type="ARBA" id="ARBA00023284"/>
    </source>
</evidence>
<dbReference type="EMBL" id="CP003360">
    <property type="protein sequence ID" value="AFM27477.1"/>
    <property type="molecule type" value="Genomic_DNA"/>
</dbReference>
<keyword evidence="6 17" id="KW-0004">4Fe-4S</keyword>
<feature type="binding site" evidence="17">
    <location>
        <position position="9"/>
    </location>
    <ligand>
        <name>[4Fe-4S] cluster</name>
        <dbReference type="ChEBI" id="CHEBI:49883"/>
    </ligand>
</feature>
<evidence type="ECO:0000256" key="1">
    <source>
        <dbReference type="ARBA" id="ARBA00002268"/>
    </source>
</evidence>
<evidence type="ECO:0000256" key="5">
    <source>
        <dbReference type="ARBA" id="ARBA00016895"/>
    </source>
</evidence>
<evidence type="ECO:0000256" key="13">
    <source>
        <dbReference type="ARBA" id="ARBA00023157"/>
    </source>
</evidence>
<feature type="binding site" evidence="17">
    <location>
        <position position="84"/>
    </location>
    <ligand>
        <name>[4Fe-4S] cluster</name>
        <dbReference type="ChEBI" id="CHEBI:49883"/>
    </ligand>
</feature>
<dbReference type="PANTHER" id="PTHR36701:SF1">
    <property type="entry name" value="EPOXYQUEUOSINE REDUCTASE QUEH"/>
    <property type="match status" value="1"/>
</dbReference>
<proteinExistence type="inferred from homology"/>
<evidence type="ECO:0000313" key="18">
    <source>
        <dbReference type="EMBL" id="AFM27477.1"/>
    </source>
</evidence>
<evidence type="ECO:0000256" key="7">
    <source>
        <dbReference type="ARBA" id="ARBA00022694"/>
    </source>
</evidence>
<keyword evidence="19" id="KW-1185">Reference proteome</keyword>
<evidence type="ECO:0000256" key="12">
    <source>
        <dbReference type="ARBA" id="ARBA00023014"/>
    </source>
</evidence>
<keyword evidence="13 17" id="KW-1015">Disulfide bond</keyword>
<dbReference type="RefSeq" id="WP_014812584.1">
    <property type="nucleotide sequence ID" value="NC_018025.1"/>
</dbReference>
<evidence type="ECO:0000256" key="8">
    <source>
        <dbReference type="ARBA" id="ARBA00022723"/>
    </source>
</evidence>
<dbReference type="HOGENOM" id="CLU_088177_1_1_7"/>
<evidence type="ECO:0000256" key="11">
    <source>
        <dbReference type="ARBA" id="ARBA00023004"/>
    </source>
</evidence>
<keyword evidence="12 17" id="KW-0411">Iron-sulfur</keyword>
<reference evidence="19" key="1">
    <citation type="submission" date="2012-06" db="EMBL/GenBank/DDBJ databases">
        <title>Complete sequence of chromosome of Desulfomonile tiedjei DSM 6799.</title>
        <authorList>
            <person name="Lucas S."/>
            <person name="Copeland A."/>
            <person name="Lapidus A."/>
            <person name="Glavina del Rio T."/>
            <person name="Dalin E."/>
            <person name="Tice H."/>
            <person name="Bruce D."/>
            <person name="Goodwin L."/>
            <person name="Pitluck S."/>
            <person name="Peters L."/>
            <person name="Ovchinnikova G."/>
            <person name="Zeytun A."/>
            <person name="Lu M."/>
            <person name="Kyrpides N."/>
            <person name="Mavromatis K."/>
            <person name="Ivanova N."/>
            <person name="Brettin T."/>
            <person name="Detter J.C."/>
            <person name="Han C."/>
            <person name="Larimer F."/>
            <person name="Land M."/>
            <person name="Hauser L."/>
            <person name="Markowitz V."/>
            <person name="Cheng J.-F."/>
            <person name="Hugenholtz P."/>
            <person name="Woyke T."/>
            <person name="Wu D."/>
            <person name="Spring S."/>
            <person name="Schroeder M."/>
            <person name="Brambilla E."/>
            <person name="Klenk H.-P."/>
            <person name="Eisen J.A."/>
        </authorList>
    </citation>
    <scope>NUCLEOTIDE SEQUENCE [LARGE SCALE GENOMIC DNA]</scope>
    <source>
        <strain evidence="19">ATCC 49306 / DSM 6799 / DCB-1</strain>
    </source>
</reference>
<comment type="pathway">
    <text evidence="2 17">tRNA modification; tRNA-queuosine biosynthesis.</text>
</comment>
<evidence type="ECO:0000256" key="4">
    <source>
        <dbReference type="ARBA" id="ARBA00012622"/>
    </source>
</evidence>
<evidence type="ECO:0000313" key="19">
    <source>
        <dbReference type="Proteomes" id="UP000006055"/>
    </source>
</evidence>
<feature type="disulfide bond" description="Redox-active" evidence="17">
    <location>
        <begin position="164"/>
        <end position="166"/>
    </location>
</feature>
<dbReference type="PATRIC" id="fig|706587.4.peg.5508"/>
<dbReference type="GO" id="GO:0051539">
    <property type="term" value="F:4 iron, 4 sulfur cluster binding"/>
    <property type="evidence" value="ECO:0007669"/>
    <property type="project" value="UniProtKB-UniRule"/>
</dbReference>
<protein>
    <recommendedName>
        <fullName evidence="5 17">Epoxyqueuosine reductase QueH</fullName>
        <ecNumber evidence="4 17">1.17.99.6</ecNumber>
    </recommendedName>
    <alternativeName>
        <fullName evidence="15 17">Queuosine biosynthesis protein QueH</fullName>
    </alternativeName>
</protein>
<name>I4CD36_DESTA</name>
<comment type="function">
    <text evidence="1 17">Catalyzes the conversion of epoxyqueuosine (oQ) to queuosine (Q), which is a hypermodified base found in the wobble positions of tRNA(Asp), tRNA(Asn), tRNA(His) and tRNA(Tyr).</text>
</comment>
<dbReference type="GO" id="GO:0052693">
    <property type="term" value="F:epoxyqueuosine reductase activity"/>
    <property type="evidence" value="ECO:0007669"/>
    <property type="project" value="UniProtKB-UniRule"/>
</dbReference>
<comment type="catalytic activity">
    <reaction evidence="16 17">
        <text>epoxyqueuosine(34) in tRNA + AH2 = queuosine(34) in tRNA + A + H2O</text>
        <dbReference type="Rhea" id="RHEA:32159"/>
        <dbReference type="Rhea" id="RHEA-COMP:18571"/>
        <dbReference type="Rhea" id="RHEA-COMP:18582"/>
        <dbReference type="ChEBI" id="CHEBI:13193"/>
        <dbReference type="ChEBI" id="CHEBI:15377"/>
        <dbReference type="ChEBI" id="CHEBI:17499"/>
        <dbReference type="ChEBI" id="CHEBI:194431"/>
        <dbReference type="ChEBI" id="CHEBI:194443"/>
        <dbReference type="EC" id="1.17.99.6"/>
    </reaction>
</comment>
<feature type="binding site" evidence="17">
    <location>
        <position position="87"/>
    </location>
    <ligand>
        <name>[4Fe-4S] cluster</name>
        <dbReference type="ChEBI" id="CHEBI:49883"/>
    </ligand>
</feature>
<dbReference type="Proteomes" id="UP000006055">
    <property type="component" value="Chromosome"/>
</dbReference>
<dbReference type="GO" id="GO:0008616">
    <property type="term" value="P:tRNA queuosine(34) biosynthetic process"/>
    <property type="evidence" value="ECO:0007669"/>
    <property type="project" value="UniProtKB-UniRule"/>
</dbReference>
<keyword evidence="8 17" id="KW-0479">Metal-binding</keyword>
<evidence type="ECO:0000256" key="6">
    <source>
        <dbReference type="ARBA" id="ARBA00022485"/>
    </source>
</evidence>
<evidence type="ECO:0000256" key="17">
    <source>
        <dbReference type="HAMAP-Rule" id="MF_02089"/>
    </source>
</evidence>
<keyword evidence="11 17" id="KW-0408">Iron</keyword>